<dbReference type="EMBL" id="VNIA01000002">
    <property type="protein sequence ID" value="TYP98934.1"/>
    <property type="molecule type" value="Genomic_DNA"/>
</dbReference>
<feature type="transmembrane region" description="Helical" evidence="1">
    <location>
        <begin position="214"/>
        <end position="232"/>
    </location>
</feature>
<organism evidence="2 3">
    <name type="scientific">Tenacibaculum adriaticum</name>
    <dbReference type="NCBI Taxonomy" id="413713"/>
    <lineage>
        <taxon>Bacteria</taxon>
        <taxon>Pseudomonadati</taxon>
        <taxon>Bacteroidota</taxon>
        <taxon>Flavobacteriia</taxon>
        <taxon>Flavobacteriales</taxon>
        <taxon>Flavobacteriaceae</taxon>
        <taxon>Tenacibaculum</taxon>
    </lineage>
</organism>
<dbReference type="Proteomes" id="UP000323136">
    <property type="component" value="Unassembled WGS sequence"/>
</dbReference>
<gene>
    <name evidence="2" type="ORF">C7447_102252</name>
</gene>
<keyword evidence="3" id="KW-1185">Reference proteome</keyword>
<name>A0A5S5DTC8_9FLAO</name>
<keyword evidence="1" id="KW-1133">Transmembrane helix</keyword>
<comment type="caution">
    <text evidence="2">The sequence shown here is derived from an EMBL/GenBank/DDBJ whole genome shotgun (WGS) entry which is preliminary data.</text>
</comment>
<evidence type="ECO:0000313" key="2">
    <source>
        <dbReference type="EMBL" id="TYP98934.1"/>
    </source>
</evidence>
<keyword evidence="1" id="KW-0812">Transmembrane</keyword>
<evidence type="ECO:0000256" key="1">
    <source>
        <dbReference type="SAM" id="Phobius"/>
    </source>
</evidence>
<keyword evidence="1" id="KW-0472">Membrane</keyword>
<evidence type="ECO:0000313" key="3">
    <source>
        <dbReference type="Proteomes" id="UP000323136"/>
    </source>
</evidence>
<dbReference type="AlphaFoldDB" id="A0A5S5DTC8"/>
<proteinExistence type="predicted"/>
<accession>A0A5S5DTC8</accession>
<reference evidence="2 3" key="1">
    <citation type="submission" date="2019-07" db="EMBL/GenBank/DDBJ databases">
        <title>Genomic Encyclopedia of Type Strains, Phase IV (KMG-IV): sequencing the most valuable type-strain genomes for metagenomic binning, comparative biology and taxonomic classification.</title>
        <authorList>
            <person name="Goeker M."/>
        </authorList>
    </citation>
    <scope>NUCLEOTIDE SEQUENCE [LARGE SCALE GENOMIC DNA]</scope>
    <source>
        <strain evidence="2 3">DSM 18961</strain>
    </source>
</reference>
<protein>
    <submittedName>
        <fullName evidence="2">Uncharacterized protein</fullName>
    </submittedName>
</protein>
<sequence>MLSFDIKDVQPLVKQSSSGNIGSIFGSVLSGGNIGGAIIGQAFDAVSGLFDDSPEEIAQKANTTYQLIVGYSEDYANKGVSDLEKASRMDFALSVYKALSERLLSDGKRPSYIERRKIQLDAVTNHLNRFRTLMAEKFDFDTLSDTVNGKGFRDFNGKSMTSYVKGNVAYRKYKAKQVVKTVSPPKTAVKKTVVLPSGEVVVVEENVTEKGNKWVLIGLLVTIVAGLGVFIYNKYKK</sequence>